<reference evidence="7" key="1">
    <citation type="submission" date="2020-02" db="EMBL/GenBank/DDBJ databases">
        <authorList>
            <person name="Meier V. D."/>
        </authorList>
    </citation>
    <scope>NUCLEOTIDE SEQUENCE</scope>
    <source>
        <strain evidence="7">AVDCRST_MAG55</strain>
    </source>
</reference>
<dbReference type="EMBL" id="CADCUZ010000072">
    <property type="protein sequence ID" value="CAA9416301.1"/>
    <property type="molecule type" value="Genomic_DNA"/>
</dbReference>
<dbReference type="AlphaFoldDB" id="A0A6J4PLT3"/>
<keyword evidence="4" id="KW-1015">Disulfide bond</keyword>
<keyword evidence="5" id="KW-0676">Redox-active center</keyword>
<gene>
    <name evidence="7" type="ORF">AVDCRST_MAG55-1672</name>
</gene>
<keyword evidence="2" id="KW-0732">Signal</keyword>
<name>A0A6J4PLT3_9ACTN</name>
<dbReference type="SUPFAM" id="SSF52833">
    <property type="entry name" value="Thioredoxin-like"/>
    <property type="match status" value="1"/>
</dbReference>
<organism evidence="7">
    <name type="scientific">uncultured Rubrobacteraceae bacterium</name>
    <dbReference type="NCBI Taxonomy" id="349277"/>
    <lineage>
        <taxon>Bacteria</taxon>
        <taxon>Bacillati</taxon>
        <taxon>Actinomycetota</taxon>
        <taxon>Rubrobacteria</taxon>
        <taxon>Rubrobacterales</taxon>
        <taxon>Rubrobacteraceae</taxon>
        <taxon>environmental samples</taxon>
    </lineage>
</organism>
<evidence type="ECO:0000256" key="4">
    <source>
        <dbReference type="ARBA" id="ARBA00023157"/>
    </source>
</evidence>
<evidence type="ECO:0000256" key="3">
    <source>
        <dbReference type="ARBA" id="ARBA00023002"/>
    </source>
</evidence>
<dbReference type="InterPro" id="IPR036249">
    <property type="entry name" value="Thioredoxin-like_sf"/>
</dbReference>
<dbReference type="GO" id="GO:0016491">
    <property type="term" value="F:oxidoreductase activity"/>
    <property type="evidence" value="ECO:0007669"/>
    <property type="project" value="UniProtKB-KW"/>
</dbReference>
<comment type="similarity">
    <text evidence="1">Belongs to the thioredoxin family. DsbA subfamily.</text>
</comment>
<feature type="domain" description="Thioredoxin-like fold" evidence="6">
    <location>
        <begin position="4"/>
        <end position="136"/>
    </location>
</feature>
<dbReference type="Pfam" id="PF13462">
    <property type="entry name" value="Thioredoxin_4"/>
    <property type="match status" value="1"/>
</dbReference>
<dbReference type="Gene3D" id="3.40.30.10">
    <property type="entry name" value="Glutaredoxin"/>
    <property type="match status" value="1"/>
</dbReference>
<evidence type="ECO:0000256" key="1">
    <source>
        <dbReference type="ARBA" id="ARBA00005791"/>
    </source>
</evidence>
<keyword evidence="3" id="KW-0560">Oxidoreductase</keyword>
<accession>A0A6J4PLT3</accession>
<sequence>MEPKLYEKYVKSGTLRLEWKDFPYQGRESVAAALAARAAQAQGKFWEYHDLVYQNQSSGNSGGYNEESLTALAKETELDVGRFKEDLAEARYEDAVQADFREGQRLGISGTPTFFVNERVLVGLQPLETFERAIEEAEKEARGG</sequence>
<proteinExistence type="inferred from homology"/>
<evidence type="ECO:0000256" key="2">
    <source>
        <dbReference type="ARBA" id="ARBA00022729"/>
    </source>
</evidence>
<evidence type="ECO:0000259" key="6">
    <source>
        <dbReference type="Pfam" id="PF13462"/>
    </source>
</evidence>
<evidence type="ECO:0000256" key="5">
    <source>
        <dbReference type="ARBA" id="ARBA00023284"/>
    </source>
</evidence>
<protein>
    <recommendedName>
        <fullName evidence="6">Thioredoxin-like fold domain-containing protein</fullName>
    </recommendedName>
</protein>
<dbReference type="InterPro" id="IPR012336">
    <property type="entry name" value="Thioredoxin-like_fold"/>
</dbReference>
<evidence type="ECO:0000313" key="7">
    <source>
        <dbReference type="EMBL" id="CAA9416301.1"/>
    </source>
</evidence>
<dbReference type="PANTHER" id="PTHR13887:SF14">
    <property type="entry name" value="DISULFIDE BOND FORMATION PROTEIN D"/>
    <property type="match status" value="1"/>
</dbReference>
<dbReference type="PANTHER" id="PTHR13887">
    <property type="entry name" value="GLUTATHIONE S-TRANSFERASE KAPPA"/>
    <property type="match status" value="1"/>
</dbReference>